<name>A0ABU1J4Q9_9BACL</name>
<dbReference type="EMBL" id="JAVDQH010000024">
    <property type="protein sequence ID" value="MDR6246196.1"/>
    <property type="molecule type" value="Genomic_DNA"/>
</dbReference>
<dbReference type="RefSeq" id="WP_188777996.1">
    <property type="nucleotide sequence ID" value="NZ_BMMB01000013.1"/>
</dbReference>
<reference evidence="1 2" key="1">
    <citation type="submission" date="2023-07" db="EMBL/GenBank/DDBJ databases">
        <title>Genomic Encyclopedia of Type Strains, Phase IV (KMG-IV): sequencing the most valuable type-strain genomes for metagenomic binning, comparative biology and taxonomic classification.</title>
        <authorList>
            <person name="Goeker M."/>
        </authorList>
    </citation>
    <scope>NUCLEOTIDE SEQUENCE [LARGE SCALE GENOMIC DNA]</scope>
    <source>
        <strain evidence="1 2">DSM 22170</strain>
    </source>
</reference>
<keyword evidence="2" id="KW-1185">Reference proteome</keyword>
<evidence type="ECO:0000313" key="1">
    <source>
        <dbReference type="EMBL" id="MDR6246196.1"/>
    </source>
</evidence>
<evidence type="ECO:0000313" key="2">
    <source>
        <dbReference type="Proteomes" id="UP001185028"/>
    </source>
</evidence>
<protein>
    <submittedName>
        <fullName evidence="1">Uncharacterized protein</fullName>
    </submittedName>
</protein>
<accession>A0ABU1J4Q9</accession>
<dbReference type="Proteomes" id="UP001185028">
    <property type="component" value="Unassembled WGS sequence"/>
</dbReference>
<organism evidence="1 2">
    <name type="scientific">Paenibacillus hunanensis</name>
    <dbReference type="NCBI Taxonomy" id="539262"/>
    <lineage>
        <taxon>Bacteria</taxon>
        <taxon>Bacillati</taxon>
        <taxon>Bacillota</taxon>
        <taxon>Bacilli</taxon>
        <taxon>Bacillales</taxon>
        <taxon>Paenibacillaceae</taxon>
        <taxon>Paenibacillus</taxon>
    </lineage>
</organism>
<comment type="caution">
    <text evidence="1">The sequence shown here is derived from an EMBL/GenBank/DDBJ whole genome shotgun (WGS) entry which is preliminary data.</text>
</comment>
<sequence length="65" mass="7358">MLRDYLADPSDQDRLLLTASANAFKGKRQLVWSNGLKARFNLKDLTDEELAKKKEEPADILSIVP</sequence>
<gene>
    <name evidence="1" type="ORF">JOC58_004116</name>
</gene>
<proteinExistence type="predicted"/>